<dbReference type="Gene3D" id="1.10.510.10">
    <property type="entry name" value="Transferase(Phosphotransferase) domain 1"/>
    <property type="match status" value="1"/>
</dbReference>
<keyword evidence="1" id="KW-0547">Nucleotide-binding</keyword>
<protein>
    <recommendedName>
        <fullName evidence="4">Protein kinase domain-containing protein</fullName>
    </recommendedName>
</protein>
<feature type="compositionally biased region" description="Low complexity" evidence="3">
    <location>
        <begin position="579"/>
        <end position="608"/>
    </location>
</feature>
<dbReference type="PANTHER" id="PTHR24346:SF110">
    <property type="entry name" value="NON-SPECIFIC SERINE_THREONINE PROTEIN KINASE"/>
    <property type="match status" value="1"/>
</dbReference>
<sequence>MSTSGSMSQNHRAQLANAYNELGRELSSSKVRVVGNYTLGKAIGEGKHLNLLGNAGAYGKVRMGTHRLTNARVAIKQIPKAMSAHLTREIHHHRQLHHPHIAQMYEVIATEDSIWIVTELCCGGELFDYLVEKSRLSEDEARVIFGQLCLAVAYLHESGIVHRDLKLENVLLDEHCRIKLGDFGFTREYDRNAFMETFCGTTGYASPEMLQRKKYQGPEVDIWSLGIILHCLLTGTLPFDDDDEAVMRAKIIQGDFEDPIWLSLEARDLIQKILQKDTSKRVTIPQILAHPWFTARKMTYEGESPSLAVYPTAIPSGNPTSHQSSEASTQASSSPFVIHSDLHASTPTTPDETLDDPFLSRPDASLHRVPSDSTIGKVSISSQPPSRLAVSENQPAPVPEEDADGTSKPPSSPPPWAKAPLLPIRTPARTKRRSISSTLSEQSDTGEKVSTPLPPPLNRDFDFASLLTQRAPIIFSTPFERELLNTLSSLGFDTGQIVHSVLSNACDSASAVWWMLKKKAERKAMDESEPPTATSLETPRPIMDLQTPKKRGKANKGVQADCDIHIPSARSAPQLAFLPATPTTVRPNTPPRAASPNTRSPLLSPSSSTITGELSSTRSHPSTPAGSLRDKEKDKRKTRSGSVSIMQRATTALEAAGLVRKKSGEVMKDKDKDKEEKDRDKSKDEPRSSHGSGGSSRLTKSPPLKASKDKDYPPVPVTPPPTEQHPIAASPWVLTDTKDALHHTSAVTPVTVGGQIQSQSAPNIHEAVREKPIMRPRANLLTAFRHWFNEDRKGKRKDTSTAGSQNNVGNYVRPLSQPLTGTSKRRGSNSSGKYGRSSTNAHRAHRPSVSSRRSSSVNSRRSSGVPVESPQVTSRRSFGSHTPNSDRGEFSSRPSSIHSFSMQQRHRKSPSQSSASSAHFRTASPMQKYHRRAGSGSSTRVVRQPPGNRGIHGRSNSTASSIHSPPSSRPTSWYEPSEGENTGTASPLRTRNRSRDKMLSGGSLFVQKRPGLFLSPMASNNSMGRSSWKKSWGLEPPGWQTRTAHLPIEVLAVLPANEPTTIRDVFSGRQSLSLGDESDWVDEDEDFPMFAGGLGQMGTSTSVSSSLSHNSIESTPILSPPPRGNRRNKRASRSTSNSSSSGQASSGGSRQKTFNERASPIPQESAANETRTSRRQLPATRSGPAFRQAIQEEDEDEEE</sequence>
<reference evidence="5 6" key="1">
    <citation type="journal article" date="2020" name="ISME J.">
        <title>Uncovering the hidden diversity of litter-decomposition mechanisms in mushroom-forming fungi.</title>
        <authorList>
            <person name="Floudas D."/>
            <person name="Bentzer J."/>
            <person name="Ahren D."/>
            <person name="Johansson T."/>
            <person name="Persson P."/>
            <person name="Tunlid A."/>
        </authorList>
    </citation>
    <scope>NUCLEOTIDE SEQUENCE [LARGE SCALE GENOMIC DNA]</scope>
    <source>
        <strain evidence="5 6">CBS 146.42</strain>
    </source>
</reference>
<dbReference type="AlphaFoldDB" id="A0A8H5FYX9"/>
<feature type="compositionally biased region" description="Polar residues" evidence="3">
    <location>
        <begin position="609"/>
        <end position="625"/>
    </location>
</feature>
<keyword evidence="2" id="KW-0067">ATP-binding</keyword>
<dbReference type="Pfam" id="PF00069">
    <property type="entry name" value="Pkinase"/>
    <property type="match status" value="1"/>
</dbReference>
<gene>
    <name evidence="5" type="ORF">D9756_007247</name>
</gene>
<feature type="region of interest" description="Disordered" evidence="3">
    <location>
        <begin position="573"/>
        <end position="727"/>
    </location>
</feature>
<dbReference type="GO" id="GO:0035556">
    <property type="term" value="P:intracellular signal transduction"/>
    <property type="evidence" value="ECO:0007669"/>
    <property type="project" value="TreeGrafter"/>
</dbReference>
<feature type="compositionally biased region" description="Polar residues" evidence="3">
    <location>
        <begin position="800"/>
        <end position="809"/>
    </location>
</feature>
<evidence type="ECO:0000313" key="5">
    <source>
        <dbReference type="EMBL" id="KAF5353863.1"/>
    </source>
</evidence>
<dbReference type="Proteomes" id="UP000559027">
    <property type="component" value="Unassembled WGS sequence"/>
</dbReference>
<feature type="compositionally biased region" description="Low complexity" evidence="3">
    <location>
        <begin position="1133"/>
        <end position="1152"/>
    </location>
</feature>
<evidence type="ECO:0000256" key="3">
    <source>
        <dbReference type="SAM" id="MobiDB-lite"/>
    </source>
</evidence>
<feature type="compositionally biased region" description="Acidic residues" evidence="3">
    <location>
        <begin position="1076"/>
        <end position="1087"/>
    </location>
</feature>
<feature type="region of interest" description="Disordered" evidence="3">
    <location>
        <begin position="792"/>
        <end position="1001"/>
    </location>
</feature>
<dbReference type="PANTHER" id="PTHR24346">
    <property type="entry name" value="MAP/MICROTUBULE AFFINITY-REGULATING KINASE"/>
    <property type="match status" value="1"/>
</dbReference>
<evidence type="ECO:0000256" key="1">
    <source>
        <dbReference type="ARBA" id="ARBA00022741"/>
    </source>
</evidence>
<comment type="caution">
    <text evidence="5">The sequence shown here is derived from an EMBL/GenBank/DDBJ whole genome shotgun (WGS) entry which is preliminary data.</text>
</comment>
<feature type="compositionally biased region" description="Low complexity" evidence="3">
    <location>
        <begin position="955"/>
        <end position="972"/>
    </location>
</feature>
<feature type="compositionally biased region" description="Polar residues" evidence="3">
    <location>
        <begin position="817"/>
        <end position="841"/>
    </location>
</feature>
<dbReference type="GO" id="GO:0005737">
    <property type="term" value="C:cytoplasm"/>
    <property type="evidence" value="ECO:0007669"/>
    <property type="project" value="TreeGrafter"/>
</dbReference>
<feature type="compositionally biased region" description="Polar residues" evidence="3">
    <location>
        <begin position="979"/>
        <end position="989"/>
    </location>
</feature>
<dbReference type="InterPro" id="IPR008271">
    <property type="entry name" value="Ser/Thr_kinase_AS"/>
</dbReference>
<dbReference type="EMBL" id="JAACJO010000009">
    <property type="protein sequence ID" value="KAF5353863.1"/>
    <property type="molecule type" value="Genomic_DNA"/>
</dbReference>
<dbReference type="OrthoDB" id="504170at2759"/>
<feature type="compositionally biased region" description="Polar residues" evidence="3">
    <location>
        <begin position="371"/>
        <end position="385"/>
    </location>
</feature>
<dbReference type="SMART" id="SM00220">
    <property type="entry name" value="S_TKc"/>
    <property type="match status" value="1"/>
</dbReference>
<dbReference type="GO" id="GO:0004674">
    <property type="term" value="F:protein serine/threonine kinase activity"/>
    <property type="evidence" value="ECO:0007669"/>
    <property type="project" value="TreeGrafter"/>
</dbReference>
<evidence type="ECO:0000259" key="4">
    <source>
        <dbReference type="PROSITE" id="PS50011"/>
    </source>
</evidence>
<feature type="domain" description="Protein kinase" evidence="4">
    <location>
        <begin position="47"/>
        <end position="293"/>
    </location>
</feature>
<evidence type="ECO:0000313" key="6">
    <source>
        <dbReference type="Proteomes" id="UP000559027"/>
    </source>
</evidence>
<feature type="compositionally biased region" description="Low complexity" evidence="3">
    <location>
        <begin position="320"/>
        <end position="334"/>
    </location>
</feature>
<dbReference type="FunFam" id="1.10.510.10:FF:000571">
    <property type="entry name" value="Maternal embryonic leucine zipper kinase"/>
    <property type="match status" value="1"/>
</dbReference>
<feature type="region of interest" description="Disordered" evidence="3">
    <location>
        <begin position="1076"/>
        <end position="1199"/>
    </location>
</feature>
<dbReference type="InterPro" id="IPR011009">
    <property type="entry name" value="Kinase-like_dom_sf"/>
</dbReference>
<dbReference type="SUPFAM" id="SSF56112">
    <property type="entry name" value="Protein kinase-like (PK-like)"/>
    <property type="match status" value="1"/>
</dbReference>
<name>A0A8H5FYX9_9AGAR</name>
<keyword evidence="6" id="KW-1185">Reference proteome</keyword>
<feature type="compositionally biased region" description="Low complexity" evidence="3">
    <location>
        <begin position="1099"/>
        <end position="1115"/>
    </location>
</feature>
<feature type="compositionally biased region" description="Polar residues" evidence="3">
    <location>
        <begin position="870"/>
        <end position="883"/>
    </location>
</feature>
<organism evidence="5 6">
    <name type="scientific">Leucocoprinus leucothites</name>
    <dbReference type="NCBI Taxonomy" id="201217"/>
    <lineage>
        <taxon>Eukaryota</taxon>
        <taxon>Fungi</taxon>
        <taxon>Dikarya</taxon>
        <taxon>Basidiomycota</taxon>
        <taxon>Agaricomycotina</taxon>
        <taxon>Agaricomycetes</taxon>
        <taxon>Agaricomycetidae</taxon>
        <taxon>Agaricales</taxon>
        <taxon>Agaricineae</taxon>
        <taxon>Agaricaceae</taxon>
        <taxon>Leucocoprinus</taxon>
    </lineage>
</organism>
<dbReference type="GO" id="GO:0005524">
    <property type="term" value="F:ATP binding"/>
    <property type="evidence" value="ECO:0007669"/>
    <property type="project" value="UniProtKB-KW"/>
</dbReference>
<dbReference type="InterPro" id="IPR000719">
    <property type="entry name" value="Prot_kinase_dom"/>
</dbReference>
<dbReference type="PROSITE" id="PS00108">
    <property type="entry name" value="PROTEIN_KINASE_ST"/>
    <property type="match status" value="1"/>
</dbReference>
<feature type="compositionally biased region" description="Basic and acidic residues" evidence="3">
    <location>
        <begin position="662"/>
        <end position="688"/>
    </location>
</feature>
<feature type="compositionally biased region" description="Pro residues" evidence="3">
    <location>
        <begin position="713"/>
        <end position="723"/>
    </location>
</feature>
<accession>A0A8H5FYX9</accession>
<feature type="region of interest" description="Disordered" evidence="3">
    <location>
        <begin position="311"/>
        <end position="456"/>
    </location>
</feature>
<feature type="compositionally biased region" description="Low complexity" evidence="3">
    <location>
        <begin position="891"/>
        <end position="901"/>
    </location>
</feature>
<feature type="compositionally biased region" description="Polar residues" evidence="3">
    <location>
        <begin position="640"/>
        <end position="650"/>
    </location>
</feature>
<dbReference type="PROSITE" id="PS50011">
    <property type="entry name" value="PROTEIN_KINASE_DOM"/>
    <property type="match status" value="1"/>
</dbReference>
<feature type="region of interest" description="Disordered" evidence="3">
    <location>
        <begin position="524"/>
        <end position="558"/>
    </location>
</feature>
<feature type="compositionally biased region" description="Low complexity" evidence="3">
    <location>
        <begin position="847"/>
        <end position="867"/>
    </location>
</feature>
<dbReference type="CDD" id="cd14003">
    <property type="entry name" value="STKc_AMPK-like"/>
    <property type="match status" value="1"/>
</dbReference>
<evidence type="ECO:0000256" key="2">
    <source>
        <dbReference type="ARBA" id="ARBA00022840"/>
    </source>
</evidence>
<proteinExistence type="predicted"/>